<protein>
    <submittedName>
        <fullName evidence="2">Uncharacterized protein</fullName>
    </submittedName>
</protein>
<reference evidence="2 3" key="1">
    <citation type="journal article" date="2018" name="Int. J. Syst. Evol. Microbiol.">
        <title>Zhouia spongiae sp. nov., isolated from a marine sponge.</title>
        <authorList>
            <person name="Zhuang L."/>
            <person name="Lin B."/>
            <person name="Qin F."/>
            <person name="Luo L."/>
        </authorList>
    </citation>
    <scope>NUCLEOTIDE SEQUENCE [LARGE SCALE GENOMIC DNA]</scope>
    <source>
        <strain evidence="2 3">HN-Y44</strain>
    </source>
</reference>
<evidence type="ECO:0000313" key="2">
    <source>
        <dbReference type="EMBL" id="UNZ00358.1"/>
    </source>
</evidence>
<gene>
    <name evidence="2" type="ORF">MQE36_08460</name>
</gene>
<sequence>MKIKRIILIMGFLSSVFGFGQNNNLIELTAKQDAEEGWQDLVFSITEKEKLDNGFWSLTCKAKYENQIVGLKINIADGIPAGIVNEEIDNTSFKPNGVEIHSIGKESDKLIEVISKFYGQPKTLKFTSEKLTFTAFPLNKENAVLENGRFHFKLFFDENDERNLYAEIFLNPDLKNGTVELNEKNEEYRSNIVKLLSKNK</sequence>
<keyword evidence="1" id="KW-0732">Signal</keyword>
<proteinExistence type="predicted"/>
<feature type="signal peptide" evidence="1">
    <location>
        <begin position="1"/>
        <end position="20"/>
    </location>
</feature>
<feature type="chain" id="PRO_5046407129" evidence="1">
    <location>
        <begin position="21"/>
        <end position="200"/>
    </location>
</feature>
<evidence type="ECO:0000313" key="3">
    <source>
        <dbReference type="Proteomes" id="UP000829476"/>
    </source>
</evidence>
<accession>A0ABY3YR84</accession>
<dbReference type="RefSeq" id="WP_242938724.1">
    <property type="nucleotide sequence ID" value="NZ_CP094326.1"/>
</dbReference>
<keyword evidence="3" id="KW-1185">Reference proteome</keyword>
<evidence type="ECO:0000256" key="1">
    <source>
        <dbReference type="SAM" id="SignalP"/>
    </source>
</evidence>
<organism evidence="2 3">
    <name type="scientific">Zhouia spongiae</name>
    <dbReference type="NCBI Taxonomy" id="2202721"/>
    <lineage>
        <taxon>Bacteria</taxon>
        <taxon>Pseudomonadati</taxon>
        <taxon>Bacteroidota</taxon>
        <taxon>Flavobacteriia</taxon>
        <taxon>Flavobacteriales</taxon>
        <taxon>Flavobacteriaceae</taxon>
        <taxon>Zhouia</taxon>
    </lineage>
</organism>
<dbReference type="EMBL" id="CP094326">
    <property type="protein sequence ID" value="UNZ00358.1"/>
    <property type="molecule type" value="Genomic_DNA"/>
</dbReference>
<name>A0ABY3YR84_9FLAO</name>
<dbReference type="Proteomes" id="UP000829476">
    <property type="component" value="Chromosome"/>
</dbReference>